<evidence type="ECO:0000259" key="3">
    <source>
        <dbReference type="Pfam" id="PF00931"/>
    </source>
</evidence>
<keyword evidence="1" id="KW-0611">Plant defense</keyword>
<feature type="non-terminal residue" evidence="5">
    <location>
        <position position="1"/>
    </location>
</feature>
<dbReference type="Pfam" id="PF00931">
    <property type="entry name" value="NB-ARC"/>
    <property type="match status" value="1"/>
</dbReference>
<dbReference type="PANTHER" id="PTHR33463">
    <property type="entry name" value="NB-ARC DOMAIN-CONTAINING PROTEIN-RELATED"/>
    <property type="match status" value="1"/>
</dbReference>
<keyword evidence="6" id="KW-1185">Reference proteome</keyword>
<sequence length="212" mass="23938">MEILTSILAAAVPKIGQCFCGSICPKIKSVIQFKANLNELERGTKKITDRSNDVKHELEPAERNGKSPTTEVKNWLRDVEEFIAKVNSVRAAAAVNDERLCGCLCSYNQRIRLSSKVEKLIKEVKTLLKAGSFPDGKNLNNKLSSASSHQPFSIVIWITVSKEVDLKRVQKQIADRLSLEMEMEESVDRSAGRLHQRLEKEKFLLILDDVWD</sequence>
<evidence type="ECO:0000313" key="6">
    <source>
        <dbReference type="Proteomes" id="UP001187192"/>
    </source>
</evidence>
<accession>A0AA88CSK4</accession>
<dbReference type="SUPFAM" id="SSF52540">
    <property type="entry name" value="P-loop containing nucleoside triphosphate hydrolases"/>
    <property type="match status" value="1"/>
</dbReference>
<protein>
    <recommendedName>
        <fullName evidence="3">NB-ARC domain-containing protein</fullName>
    </recommendedName>
</protein>
<dbReference type="Proteomes" id="UP001187192">
    <property type="component" value="Unassembled WGS sequence"/>
</dbReference>
<feature type="region of interest" description="Disordered" evidence="2">
    <location>
        <begin position="48"/>
        <end position="68"/>
    </location>
</feature>
<evidence type="ECO:0000313" key="4">
    <source>
        <dbReference type="EMBL" id="GMN27946.1"/>
    </source>
</evidence>
<dbReference type="PANTHER" id="PTHR33463:SF202">
    <property type="entry name" value="NB-ARC DOMAIN-CONTAINING PROTEIN"/>
    <property type="match status" value="1"/>
</dbReference>
<comment type="caution">
    <text evidence="5">The sequence shown here is derived from an EMBL/GenBank/DDBJ whole genome shotgun (WGS) entry which is preliminary data.</text>
</comment>
<feature type="compositionally biased region" description="Basic and acidic residues" evidence="2">
    <location>
        <begin position="48"/>
        <end position="65"/>
    </location>
</feature>
<dbReference type="InterPro" id="IPR050905">
    <property type="entry name" value="Plant_NBS-LRR"/>
</dbReference>
<dbReference type="InterPro" id="IPR002182">
    <property type="entry name" value="NB-ARC"/>
</dbReference>
<evidence type="ECO:0000256" key="1">
    <source>
        <dbReference type="ARBA" id="ARBA00022821"/>
    </source>
</evidence>
<dbReference type="EMBL" id="BTGU01009760">
    <property type="protein sequence ID" value="GMN27957.1"/>
    <property type="molecule type" value="Genomic_DNA"/>
</dbReference>
<organism evidence="5 6">
    <name type="scientific">Ficus carica</name>
    <name type="common">Common fig</name>
    <dbReference type="NCBI Taxonomy" id="3494"/>
    <lineage>
        <taxon>Eukaryota</taxon>
        <taxon>Viridiplantae</taxon>
        <taxon>Streptophyta</taxon>
        <taxon>Embryophyta</taxon>
        <taxon>Tracheophyta</taxon>
        <taxon>Spermatophyta</taxon>
        <taxon>Magnoliopsida</taxon>
        <taxon>eudicotyledons</taxon>
        <taxon>Gunneridae</taxon>
        <taxon>Pentapetalae</taxon>
        <taxon>rosids</taxon>
        <taxon>fabids</taxon>
        <taxon>Rosales</taxon>
        <taxon>Moraceae</taxon>
        <taxon>Ficeae</taxon>
        <taxon>Ficus</taxon>
    </lineage>
</organism>
<gene>
    <name evidence="4" type="ORF">TIFTF001_051625</name>
    <name evidence="5" type="ORF">TIFTF001_051626</name>
</gene>
<proteinExistence type="predicted"/>
<dbReference type="InterPro" id="IPR027417">
    <property type="entry name" value="P-loop_NTPase"/>
</dbReference>
<dbReference type="Gene3D" id="3.40.50.300">
    <property type="entry name" value="P-loop containing nucleotide triphosphate hydrolases"/>
    <property type="match status" value="1"/>
</dbReference>
<reference evidence="5" key="1">
    <citation type="submission" date="2023-07" db="EMBL/GenBank/DDBJ databases">
        <title>draft genome sequence of fig (Ficus carica).</title>
        <authorList>
            <person name="Takahashi T."/>
            <person name="Nishimura K."/>
        </authorList>
    </citation>
    <scope>NUCLEOTIDE SEQUENCE</scope>
</reference>
<dbReference type="AlphaFoldDB" id="A0AA88CSK4"/>
<dbReference type="EMBL" id="BTGU01009759">
    <property type="protein sequence ID" value="GMN27946.1"/>
    <property type="molecule type" value="Genomic_DNA"/>
</dbReference>
<evidence type="ECO:0000313" key="5">
    <source>
        <dbReference type="EMBL" id="GMN27957.1"/>
    </source>
</evidence>
<dbReference type="GO" id="GO:0043531">
    <property type="term" value="F:ADP binding"/>
    <property type="evidence" value="ECO:0007669"/>
    <property type="project" value="InterPro"/>
</dbReference>
<name>A0AA88CSK4_FICCA</name>
<feature type="domain" description="NB-ARC" evidence="3">
    <location>
        <begin position="141"/>
        <end position="212"/>
    </location>
</feature>
<evidence type="ECO:0000256" key="2">
    <source>
        <dbReference type="SAM" id="MobiDB-lite"/>
    </source>
</evidence>